<dbReference type="Pfam" id="PF00067">
    <property type="entry name" value="p450"/>
    <property type="match status" value="1"/>
</dbReference>
<dbReference type="GO" id="GO:0006082">
    <property type="term" value="P:organic acid metabolic process"/>
    <property type="evidence" value="ECO:0007669"/>
    <property type="project" value="TreeGrafter"/>
</dbReference>
<evidence type="ECO:0000256" key="11">
    <source>
        <dbReference type="ARBA" id="ARBA00023033"/>
    </source>
</evidence>
<dbReference type="InterPro" id="IPR002401">
    <property type="entry name" value="Cyt_P450_E_grp-I"/>
</dbReference>
<dbReference type="GO" id="GO:0006805">
    <property type="term" value="P:xenobiotic metabolic process"/>
    <property type="evidence" value="ECO:0007669"/>
    <property type="project" value="TreeGrafter"/>
</dbReference>
<dbReference type="GeneID" id="106172474"/>
<evidence type="ECO:0000256" key="12">
    <source>
        <dbReference type="ARBA" id="ARBA00023136"/>
    </source>
</evidence>
<dbReference type="GO" id="GO:0005506">
    <property type="term" value="F:iron ion binding"/>
    <property type="evidence" value="ECO:0007669"/>
    <property type="project" value="InterPro"/>
</dbReference>
<keyword evidence="10 13" id="KW-0408">Iron</keyword>
<dbReference type="PANTHER" id="PTHR24300">
    <property type="entry name" value="CYTOCHROME P450 508A4-RELATED"/>
    <property type="match status" value="1"/>
</dbReference>
<dbReference type="GO" id="GO:0016712">
    <property type="term" value="F:oxidoreductase activity, acting on paired donors, with incorporation or reduction of molecular oxygen, reduced flavin or flavoprotein as one donor, and incorporation of one atom of oxygen"/>
    <property type="evidence" value="ECO:0007669"/>
    <property type="project" value="TreeGrafter"/>
</dbReference>
<dbReference type="PROSITE" id="PS00086">
    <property type="entry name" value="CYTOCHROME_P450"/>
    <property type="match status" value="1"/>
</dbReference>
<dbReference type="RefSeq" id="XP_013408661.1">
    <property type="nucleotide sequence ID" value="XM_013553207.1"/>
</dbReference>
<keyword evidence="12 15" id="KW-0472">Membrane</keyword>
<keyword evidence="15" id="KW-1133">Transmembrane helix</keyword>
<reference evidence="17" key="1">
    <citation type="submission" date="2025-08" db="UniProtKB">
        <authorList>
            <consortium name="RefSeq"/>
        </authorList>
    </citation>
    <scope>IDENTIFICATION</scope>
    <source>
        <tissue evidence="17">Gonads</tissue>
    </source>
</reference>
<dbReference type="GO" id="GO:0020037">
    <property type="term" value="F:heme binding"/>
    <property type="evidence" value="ECO:0007669"/>
    <property type="project" value="InterPro"/>
</dbReference>
<dbReference type="Gene3D" id="1.10.630.10">
    <property type="entry name" value="Cytochrome P450"/>
    <property type="match status" value="1"/>
</dbReference>
<dbReference type="GO" id="GO:0005789">
    <property type="term" value="C:endoplasmic reticulum membrane"/>
    <property type="evidence" value="ECO:0007669"/>
    <property type="project" value="UniProtKB-SubCell"/>
</dbReference>
<keyword evidence="5 13" id="KW-0349">Heme</keyword>
<name>A0A1S3JET9_LINAN</name>
<dbReference type="AlphaFoldDB" id="A0A1S3JET9"/>
<dbReference type="GO" id="GO:0008395">
    <property type="term" value="F:steroid hydroxylase activity"/>
    <property type="evidence" value="ECO:0007669"/>
    <property type="project" value="TreeGrafter"/>
</dbReference>
<evidence type="ECO:0000313" key="16">
    <source>
        <dbReference type="Proteomes" id="UP000085678"/>
    </source>
</evidence>
<dbReference type="STRING" id="7574.A0A1S3JET9"/>
<dbReference type="OrthoDB" id="1844152at2759"/>
<evidence type="ECO:0000256" key="7">
    <source>
        <dbReference type="ARBA" id="ARBA00022824"/>
    </source>
</evidence>
<keyword evidence="9 14" id="KW-0560">Oxidoreductase</keyword>
<dbReference type="InterPro" id="IPR001128">
    <property type="entry name" value="Cyt_P450"/>
</dbReference>
<evidence type="ECO:0000256" key="8">
    <source>
        <dbReference type="ARBA" id="ARBA00022848"/>
    </source>
</evidence>
<comment type="similarity">
    <text evidence="4 14">Belongs to the cytochrome P450 family.</text>
</comment>
<dbReference type="InterPro" id="IPR036396">
    <property type="entry name" value="Cyt_P450_sf"/>
</dbReference>
<dbReference type="InParanoid" id="A0A1S3JET9"/>
<evidence type="ECO:0000256" key="6">
    <source>
        <dbReference type="ARBA" id="ARBA00022723"/>
    </source>
</evidence>
<keyword evidence="7" id="KW-0256">Endoplasmic reticulum</keyword>
<dbReference type="InterPro" id="IPR017972">
    <property type="entry name" value="Cyt_P450_CS"/>
</dbReference>
<evidence type="ECO:0000256" key="4">
    <source>
        <dbReference type="ARBA" id="ARBA00010617"/>
    </source>
</evidence>
<dbReference type="FunFam" id="1.10.630.10:FF:000238">
    <property type="entry name" value="Cytochrome P450 2A6"/>
    <property type="match status" value="1"/>
</dbReference>
<dbReference type="PRINTS" id="PR00385">
    <property type="entry name" value="P450"/>
</dbReference>
<evidence type="ECO:0000256" key="5">
    <source>
        <dbReference type="ARBA" id="ARBA00022617"/>
    </source>
</evidence>
<evidence type="ECO:0000256" key="14">
    <source>
        <dbReference type="RuleBase" id="RU000461"/>
    </source>
</evidence>
<keyword evidence="16" id="KW-1185">Reference proteome</keyword>
<proteinExistence type="inferred from homology"/>
<dbReference type="PANTHER" id="PTHR24300:SF397">
    <property type="entry name" value="CYTOCHROME P450 2U1"/>
    <property type="match status" value="1"/>
</dbReference>
<evidence type="ECO:0000256" key="15">
    <source>
        <dbReference type="SAM" id="Phobius"/>
    </source>
</evidence>
<keyword evidence="8" id="KW-0492">Microsome</keyword>
<evidence type="ECO:0000313" key="17">
    <source>
        <dbReference type="RefSeq" id="XP_013408661.1"/>
    </source>
</evidence>
<organism evidence="16 17">
    <name type="scientific">Lingula anatina</name>
    <name type="common">Brachiopod</name>
    <name type="synonym">Lingula unguis</name>
    <dbReference type="NCBI Taxonomy" id="7574"/>
    <lineage>
        <taxon>Eukaryota</taxon>
        <taxon>Metazoa</taxon>
        <taxon>Spiralia</taxon>
        <taxon>Lophotrochozoa</taxon>
        <taxon>Brachiopoda</taxon>
        <taxon>Linguliformea</taxon>
        <taxon>Lingulata</taxon>
        <taxon>Lingulida</taxon>
        <taxon>Linguloidea</taxon>
        <taxon>Lingulidae</taxon>
        <taxon>Lingula</taxon>
    </lineage>
</organism>
<evidence type="ECO:0000256" key="2">
    <source>
        <dbReference type="ARBA" id="ARBA00004174"/>
    </source>
</evidence>
<keyword evidence="6 13" id="KW-0479">Metal-binding</keyword>
<feature type="binding site" description="axial binding residue" evidence="13">
    <location>
        <position position="486"/>
    </location>
    <ligand>
        <name>heme</name>
        <dbReference type="ChEBI" id="CHEBI:30413"/>
    </ligand>
    <ligandPart>
        <name>Fe</name>
        <dbReference type="ChEBI" id="CHEBI:18248"/>
    </ligandPart>
</feature>
<dbReference type="KEGG" id="lak:106172474"/>
<protein>
    <submittedName>
        <fullName evidence="17">Cytochrome P450 2U1</fullName>
    </submittedName>
</protein>
<comment type="subcellular location">
    <subcellularLocation>
        <location evidence="3">Endoplasmic reticulum membrane</location>
        <topology evidence="3">Peripheral membrane protein</topology>
    </subcellularLocation>
    <subcellularLocation>
        <location evidence="2">Microsome membrane</location>
        <topology evidence="2">Peripheral membrane protein</topology>
    </subcellularLocation>
</comment>
<evidence type="ECO:0000256" key="9">
    <source>
        <dbReference type="ARBA" id="ARBA00023002"/>
    </source>
</evidence>
<dbReference type="InterPro" id="IPR050182">
    <property type="entry name" value="Cytochrome_P450_fam2"/>
</dbReference>
<sequence length="545" mass="62232">MGALQTICRQLILYTSLRTVLVFTLVVMVIFMIFQTFRGKQRKNLPPGPWGLPILGCLPYLGRDAHVVLTRWAKTYGDVYSVRFGTVPVVVLNGFGVIKEALVKHGVDFAGRPDLFTFRTPHHRGLRYKGILVENYDRQLEERRHYTMRLFRVLGVGRTNLESAIFKSQLEVLMKDLTNTGGKAIDIFPILRDSVANITLGIIFGFRLVHNDPQYEGILDTVHKMYELNTKLNVVNFVPFLEKLPLPVLKEFDEVSTRLVLQVIAWFKGQENNKHVDSNHMKSFANWYKTDVLKYKQYEMDEKVTLKENDKKPALNDSIQANGQEKDVKLDSIFSENQIISVAIDLFMAGFETVTTTLRWGFLYMALHPEIQAKVQEEIDSNLGDQNPSITDKGALPYTEATIMEIQRLNYVLPLAVPHSTTTDVEFHDYTIPKDTMVLVNLWSVMTDPVCWPNPDKFDPQRHLNERGRTIRHDVFTPFSLGKRSCVGAALARMELFLFFTSLMQKFTFRLPDGASAPVFEEGTLASTFSPPYHQLCVVSRGPKT</sequence>
<evidence type="ECO:0000256" key="3">
    <source>
        <dbReference type="ARBA" id="ARBA00004406"/>
    </source>
</evidence>
<evidence type="ECO:0000256" key="10">
    <source>
        <dbReference type="ARBA" id="ARBA00023004"/>
    </source>
</evidence>
<evidence type="ECO:0000256" key="1">
    <source>
        <dbReference type="ARBA" id="ARBA00001971"/>
    </source>
</evidence>
<keyword evidence="15" id="KW-0812">Transmembrane</keyword>
<keyword evidence="11 14" id="KW-0503">Monooxygenase</keyword>
<dbReference type="Proteomes" id="UP000085678">
    <property type="component" value="Unplaced"/>
</dbReference>
<comment type="cofactor">
    <cofactor evidence="1 13">
        <name>heme</name>
        <dbReference type="ChEBI" id="CHEBI:30413"/>
    </cofactor>
</comment>
<feature type="transmembrane region" description="Helical" evidence="15">
    <location>
        <begin position="12"/>
        <end position="34"/>
    </location>
</feature>
<gene>
    <name evidence="17" type="primary">LOC106172474</name>
</gene>
<dbReference type="PRINTS" id="PR00463">
    <property type="entry name" value="EP450I"/>
</dbReference>
<evidence type="ECO:0000256" key="13">
    <source>
        <dbReference type="PIRSR" id="PIRSR602401-1"/>
    </source>
</evidence>
<accession>A0A1S3JET9</accession>
<dbReference type="SUPFAM" id="SSF48264">
    <property type="entry name" value="Cytochrome P450"/>
    <property type="match status" value="1"/>
</dbReference>